<dbReference type="InterPro" id="IPR022892">
    <property type="entry name" value="RNaseHI"/>
</dbReference>
<gene>
    <name evidence="11 12" type="primary">rnhA</name>
    <name evidence="12" type="ORF">CB4_03830</name>
</gene>
<evidence type="ECO:0000256" key="3">
    <source>
        <dbReference type="ARBA" id="ARBA00005300"/>
    </source>
</evidence>
<dbReference type="InterPro" id="IPR012337">
    <property type="entry name" value="RNaseH-like_sf"/>
</dbReference>
<dbReference type="InterPro" id="IPR002156">
    <property type="entry name" value="RNaseH_domain"/>
</dbReference>
<dbReference type="GO" id="GO:0003676">
    <property type="term" value="F:nucleic acid binding"/>
    <property type="evidence" value="ECO:0007669"/>
    <property type="project" value="InterPro"/>
</dbReference>
<dbReference type="CDD" id="cd09278">
    <property type="entry name" value="RNase_HI_prokaryote_like"/>
    <property type="match status" value="1"/>
</dbReference>
<proteinExistence type="inferred from homology"/>
<dbReference type="PROSITE" id="PS50879">
    <property type="entry name" value="RNASE_H_1"/>
    <property type="match status" value="1"/>
</dbReference>
<dbReference type="Pfam" id="PF00075">
    <property type="entry name" value="RNase_H"/>
    <property type="match status" value="1"/>
</dbReference>
<feature type="binding site" evidence="11">
    <location>
        <position position="9"/>
    </location>
    <ligand>
        <name>Mg(2+)</name>
        <dbReference type="ChEBI" id="CHEBI:18420"/>
        <label>2</label>
    </ligand>
</feature>
<dbReference type="EMBL" id="AP017312">
    <property type="protein sequence ID" value="BAU29619.1"/>
    <property type="molecule type" value="Genomic_DNA"/>
</dbReference>
<dbReference type="GO" id="GO:0043137">
    <property type="term" value="P:DNA replication, removal of RNA primer"/>
    <property type="evidence" value="ECO:0007669"/>
    <property type="project" value="TreeGrafter"/>
</dbReference>
<dbReference type="PANTHER" id="PTHR10642:SF26">
    <property type="entry name" value="RIBONUCLEASE H1"/>
    <property type="match status" value="1"/>
</dbReference>
<dbReference type="InterPro" id="IPR036397">
    <property type="entry name" value="RNaseH_sf"/>
</dbReference>
<comment type="catalytic activity">
    <reaction evidence="1 11">
        <text>Endonucleolytic cleavage to 5'-phosphomonoester.</text>
        <dbReference type="EC" id="3.1.26.4"/>
    </reaction>
</comment>
<dbReference type="GO" id="GO:0000287">
    <property type="term" value="F:magnesium ion binding"/>
    <property type="evidence" value="ECO:0007669"/>
    <property type="project" value="UniProtKB-UniRule"/>
</dbReference>
<dbReference type="FunFam" id="3.30.420.10:FF:000089">
    <property type="entry name" value="Ribonuclease H"/>
    <property type="match status" value="1"/>
</dbReference>
<dbReference type="Proteomes" id="UP000217696">
    <property type="component" value="Chromosome"/>
</dbReference>
<evidence type="ECO:0000256" key="2">
    <source>
        <dbReference type="ARBA" id="ARBA00004065"/>
    </source>
</evidence>
<reference evidence="12 13" key="1">
    <citation type="submission" date="2015-12" db="EMBL/GenBank/DDBJ databases">
        <title>Genome sequence of Aneurinibacillus soli.</title>
        <authorList>
            <person name="Lee J.S."/>
            <person name="Lee K.C."/>
            <person name="Kim K.K."/>
            <person name="Lee B.W."/>
        </authorList>
    </citation>
    <scope>NUCLEOTIDE SEQUENCE [LARGE SCALE GENOMIC DNA]</scope>
    <source>
        <strain evidence="12 13">CB4</strain>
    </source>
</reference>
<organism evidence="12 13">
    <name type="scientific">Aneurinibacillus soli</name>
    <dbReference type="NCBI Taxonomy" id="1500254"/>
    <lineage>
        <taxon>Bacteria</taxon>
        <taxon>Bacillati</taxon>
        <taxon>Bacillota</taxon>
        <taxon>Bacilli</taxon>
        <taxon>Bacillales</taxon>
        <taxon>Paenibacillaceae</taxon>
        <taxon>Aneurinibacillus group</taxon>
        <taxon>Aneurinibacillus</taxon>
    </lineage>
</organism>
<dbReference type="AlphaFoldDB" id="A0A0U5CA72"/>
<dbReference type="KEGG" id="asoc:CB4_03830"/>
<keyword evidence="11" id="KW-0963">Cytoplasm</keyword>
<keyword evidence="10 11" id="KW-0460">Magnesium</keyword>
<dbReference type="Gene3D" id="3.30.420.10">
    <property type="entry name" value="Ribonuclease H-like superfamily/Ribonuclease H"/>
    <property type="match status" value="1"/>
</dbReference>
<evidence type="ECO:0000256" key="6">
    <source>
        <dbReference type="ARBA" id="ARBA00022722"/>
    </source>
</evidence>
<dbReference type="RefSeq" id="WP_096467279.1">
    <property type="nucleotide sequence ID" value="NZ_AP017312.1"/>
</dbReference>
<evidence type="ECO:0000256" key="8">
    <source>
        <dbReference type="ARBA" id="ARBA00022759"/>
    </source>
</evidence>
<keyword evidence="7 11" id="KW-0479">Metal-binding</keyword>
<keyword evidence="13" id="KW-1185">Reference proteome</keyword>
<comment type="similarity">
    <text evidence="3 11">Belongs to the RNase H family.</text>
</comment>
<dbReference type="NCBIfam" id="NF001236">
    <property type="entry name" value="PRK00203.1"/>
    <property type="match status" value="1"/>
</dbReference>
<evidence type="ECO:0000256" key="5">
    <source>
        <dbReference type="ARBA" id="ARBA00012180"/>
    </source>
</evidence>
<evidence type="ECO:0000256" key="11">
    <source>
        <dbReference type="HAMAP-Rule" id="MF_00042"/>
    </source>
</evidence>
<feature type="binding site" evidence="11">
    <location>
        <position position="9"/>
    </location>
    <ligand>
        <name>Mg(2+)</name>
        <dbReference type="ChEBI" id="CHEBI:18420"/>
        <label>1</label>
    </ligand>
</feature>
<keyword evidence="6 11" id="KW-0540">Nuclease</keyword>
<evidence type="ECO:0000313" key="13">
    <source>
        <dbReference type="Proteomes" id="UP000217696"/>
    </source>
</evidence>
<comment type="function">
    <text evidence="2 11">Endonuclease that specifically degrades the RNA of RNA-DNA hybrids.</text>
</comment>
<comment type="subunit">
    <text evidence="4 11">Monomer.</text>
</comment>
<name>A0A0U5CA72_9BACL</name>
<protein>
    <recommendedName>
        <fullName evidence="5 11">Ribonuclease H</fullName>
        <shortName evidence="11">RNase H</shortName>
        <ecNumber evidence="5 11">3.1.26.4</ecNumber>
    </recommendedName>
</protein>
<feature type="binding site" evidence="11">
    <location>
        <position position="69"/>
    </location>
    <ligand>
        <name>Mg(2+)</name>
        <dbReference type="ChEBI" id="CHEBI:18420"/>
        <label>1</label>
    </ligand>
</feature>
<dbReference type="GO" id="GO:0004523">
    <property type="term" value="F:RNA-DNA hybrid ribonuclease activity"/>
    <property type="evidence" value="ECO:0007669"/>
    <property type="project" value="UniProtKB-UniRule"/>
</dbReference>
<dbReference type="PANTHER" id="PTHR10642">
    <property type="entry name" value="RIBONUCLEASE H1"/>
    <property type="match status" value="1"/>
</dbReference>
<comment type="subcellular location">
    <subcellularLocation>
        <location evidence="11">Cytoplasm</location>
    </subcellularLocation>
</comment>
<evidence type="ECO:0000256" key="1">
    <source>
        <dbReference type="ARBA" id="ARBA00000077"/>
    </source>
</evidence>
<accession>A0A0U5CA72</accession>
<feature type="binding site" evidence="11">
    <location>
        <position position="134"/>
    </location>
    <ligand>
        <name>Mg(2+)</name>
        <dbReference type="ChEBI" id="CHEBI:18420"/>
        <label>2</label>
    </ligand>
</feature>
<evidence type="ECO:0000256" key="7">
    <source>
        <dbReference type="ARBA" id="ARBA00022723"/>
    </source>
</evidence>
<dbReference type="EC" id="3.1.26.4" evidence="5 11"/>
<comment type="cofactor">
    <cofactor evidence="11">
        <name>Mg(2+)</name>
        <dbReference type="ChEBI" id="CHEBI:18420"/>
    </cofactor>
    <text evidence="11">Binds 1 Mg(2+) ion per subunit. May bind a second metal ion at a regulatory site, or after substrate binding.</text>
</comment>
<dbReference type="OrthoDB" id="7845843at2"/>
<evidence type="ECO:0000256" key="9">
    <source>
        <dbReference type="ARBA" id="ARBA00022801"/>
    </source>
</evidence>
<feature type="binding site" evidence="11">
    <location>
        <position position="47"/>
    </location>
    <ligand>
        <name>Mg(2+)</name>
        <dbReference type="ChEBI" id="CHEBI:18420"/>
        <label>1</label>
    </ligand>
</feature>
<dbReference type="HAMAP" id="MF_00042">
    <property type="entry name" value="RNase_H"/>
    <property type="match status" value="1"/>
</dbReference>
<evidence type="ECO:0000313" key="12">
    <source>
        <dbReference type="EMBL" id="BAU29619.1"/>
    </source>
</evidence>
<evidence type="ECO:0000256" key="10">
    <source>
        <dbReference type="ARBA" id="ARBA00022842"/>
    </source>
</evidence>
<keyword evidence="8 11" id="KW-0255">Endonuclease</keyword>
<sequence length="144" mass="16342">MKEIIIYTDGACSGNPGPGGWGAVLLYGKHRREMSGSEDDTTNNRMELKAAVEALKALTEPCVVKLHSDSAYMVNCFKQGWHKNWVRNGWKNSKKQPVENQDLWKELLALMETHRVEYIKVKGHADNELNNRCDELATGAIQRR</sequence>
<dbReference type="GO" id="GO:0005737">
    <property type="term" value="C:cytoplasm"/>
    <property type="evidence" value="ECO:0007669"/>
    <property type="project" value="UniProtKB-SubCell"/>
</dbReference>
<evidence type="ECO:0000256" key="4">
    <source>
        <dbReference type="ARBA" id="ARBA00011245"/>
    </source>
</evidence>
<dbReference type="InterPro" id="IPR050092">
    <property type="entry name" value="RNase_H"/>
</dbReference>
<keyword evidence="9 11" id="KW-0378">Hydrolase</keyword>
<dbReference type="SUPFAM" id="SSF53098">
    <property type="entry name" value="Ribonuclease H-like"/>
    <property type="match status" value="1"/>
</dbReference>